<evidence type="ECO:0000256" key="2">
    <source>
        <dbReference type="SAM" id="Phobius"/>
    </source>
</evidence>
<dbReference type="PANTHER" id="PTHR32309">
    <property type="entry name" value="TYROSINE-PROTEIN KINASE"/>
    <property type="match status" value="1"/>
</dbReference>
<keyword evidence="2" id="KW-0812">Transmembrane</keyword>
<proteinExistence type="predicted"/>
<protein>
    <submittedName>
        <fullName evidence="3">Capsular polysaccharide biosynthesis protein</fullName>
    </submittedName>
</protein>
<feature type="compositionally biased region" description="Low complexity" evidence="1">
    <location>
        <begin position="285"/>
        <end position="296"/>
    </location>
</feature>
<feature type="region of interest" description="Disordered" evidence="1">
    <location>
        <begin position="246"/>
        <end position="350"/>
    </location>
</feature>
<dbReference type="EMBL" id="PJNE01000001">
    <property type="protein sequence ID" value="PKW26715.1"/>
    <property type="molecule type" value="Genomic_DNA"/>
</dbReference>
<evidence type="ECO:0000256" key="1">
    <source>
        <dbReference type="SAM" id="MobiDB-lite"/>
    </source>
</evidence>
<evidence type="ECO:0000313" key="3">
    <source>
        <dbReference type="EMBL" id="PKW26715.1"/>
    </source>
</evidence>
<organism evidence="3 4">
    <name type="scientific">Phycicoccus duodecadis</name>
    <dbReference type="NCBI Taxonomy" id="173053"/>
    <lineage>
        <taxon>Bacteria</taxon>
        <taxon>Bacillati</taxon>
        <taxon>Actinomycetota</taxon>
        <taxon>Actinomycetes</taxon>
        <taxon>Micrococcales</taxon>
        <taxon>Intrasporangiaceae</taxon>
        <taxon>Phycicoccus</taxon>
    </lineage>
</organism>
<keyword evidence="2" id="KW-0472">Membrane</keyword>
<dbReference type="Proteomes" id="UP000233781">
    <property type="component" value="Unassembled WGS sequence"/>
</dbReference>
<keyword evidence="4" id="KW-1185">Reference proteome</keyword>
<evidence type="ECO:0000313" key="4">
    <source>
        <dbReference type="Proteomes" id="UP000233781"/>
    </source>
</evidence>
<dbReference type="AlphaFoldDB" id="A0A2N3YIP2"/>
<dbReference type="InterPro" id="IPR050445">
    <property type="entry name" value="Bact_polysacc_biosynth/exp"/>
</dbReference>
<dbReference type="RefSeq" id="WP_158239806.1">
    <property type="nucleotide sequence ID" value="NZ_PJNE01000001.1"/>
</dbReference>
<feature type="compositionally biased region" description="Basic residues" evidence="1">
    <location>
        <begin position="338"/>
        <end position="350"/>
    </location>
</feature>
<reference evidence="3 4" key="1">
    <citation type="submission" date="2017-12" db="EMBL/GenBank/DDBJ databases">
        <title>Sequencing the genomes of 1000 Actinobacteria strains.</title>
        <authorList>
            <person name="Klenk H.-P."/>
        </authorList>
    </citation>
    <scope>NUCLEOTIDE SEQUENCE [LARGE SCALE GENOMIC DNA]</scope>
    <source>
        <strain evidence="3 4">DSM 12806</strain>
    </source>
</reference>
<keyword evidence="2" id="KW-1133">Transmembrane helix</keyword>
<feature type="transmembrane region" description="Helical" evidence="2">
    <location>
        <begin position="159"/>
        <end position="182"/>
    </location>
</feature>
<dbReference type="PANTHER" id="PTHR32309:SF31">
    <property type="entry name" value="CAPSULAR EXOPOLYSACCHARIDE FAMILY"/>
    <property type="match status" value="1"/>
</dbReference>
<gene>
    <name evidence="3" type="ORF">ATL31_1533</name>
</gene>
<comment type="caution">
    <text evidence="3">The sequence shown here is derived from an EMBL/GenBank/DDBJ whole genome shotgun (WGS) entry which is preliminary data.</text>
</comment>
<sequence length="350" mass="35285">MVRRRILTSAAVGLLLALVVAIVGQVYAAGLPDQYTAQSVVLFGSRPTENGSIASSDSVQAAAAGYVAYLSAPSTLREVADGIGESPAVLKDGLTVTQLPATGTIRIDFETTDPDRAARASNALATSMAARTVSDPVVYGQVLARAAVPLQPSGPPRTILLVATILVALLLGAGAATAAWAAPTYLGRRRGTGLHDSATHPVDAGAVVAAPVVAAATTPVEARPVAPTATASEAAPQPTDDAVARRLAAATAPHQAVGHHQDEAVATDENSSAAAQDEAADQADDAATAPTDSATDGEGAQQAHHEADGTDEADETAVAHLPGLNGSASRPGQGAPRGPRRRTTKARKNR</sequence>
<name>A0A2N3YIP2_9MICO</name>
<dbReference type="OrthoDB" id="9832734at2"/>
<accession>A0A2N3YIP2</accession>